<evidence type="ECO:0000256" key="1">
    <source>
        <dbReference type="SAM" id="Coils"/>
    </source>
</evidence>
<accession>A0ABW5R404</accession>
<evidence type="ECO:0008006" key="4">
    <source>
        <dbReference type="Google" id="ProtNLM"/>
    </source>
</evidence>
<dbReference type="Proteomes" id="UP001597493">
    <property type="component" value="Unassembled WGS sequence"/>
</dbReference>
<evidence type="ECO:0000313" key="2">
    <source>
        <dbReference type="EMBL" id="MFD2663041.1"/>
    </source>
</evidence>
<protein>
    <recommendedName>
        <fullName evidence="4">Phage tail tape measure protein</fullName>
    </recommendedName>
</protein>
<keyword evidence="1" id="KW-0175">Coiled coil</keyword>
<name>A0ABW5R404_9BACL</name>
<sequence length="187" mass="20261">MAKNKQINVILALRDHFSGKVKKTKDEIKKLEREVKRATNSVKSFHSSAISSFDNVIKKTTKTVAGITAIGTTFAATTAAMVAKQGFSEAMDLEGFRLQLETATKSAERAGEIMRWASNFAASTPFETGELVEGASKLEMMGLTAEKYIPLLGDMASSTNKSLDQAIEAMIDANTGELERLIYSLAS</sequence>
<comment type="caution">
    <text evidence="2">The sequence shown here is derived from an EMBL/GenBank/DDBJ whole genome shotgun (WGS) entry which is preliminary data.</text>
</comment>
<dbReference type="EMBL" id="JBHUMY010000038">
    <property type="protein sequence ID" value="MFD2663041.1"/>
    <property type="molecule type" value="Genomic_DNA"/>
</dbReference>
<feature type="coiled-coil region" evidence="1">
    <location>
        <begin position="14"/>
        <end position="48"/>
    </location>
</feature>
<keyword evidence="3" id="KW-1185">Reference proteome</keyword>
<organism evidence="2 3">
    <name type="scientific">Paenibacillus thailandensis</name>
    <dbReference type="NCBI Taxonomy" id="393250"/>
    <lineage>
        <taxon>Bacteria</taxon>
        <taxon>Bacillati</taxon>
        <taxon>Bacillota</taxon>
        <taxon>Bacilli</taxon>
        <taxon>Bacillales</taxon>
        <taxon>Paenibacillaceae</taxon>
        <taxon>Paenibacillus</taxon>
    </lineage>
</organism>
<proteinExistence type="predicted"/>
<reference evidence="3" key="1">
    <citation type="journal article" date="2019" name="Int. J. Syst. Evol. Microbiol.">
        <title>The Global Catalogue of Microorganisms (GCM) 10K type strain sequencing project: providing services to taxonomists for standard genome sequencing and annotation.</title>
        <authorList>
            <consortium name="The Broad Institute Genomics Platform"/>
            <consortium name="The Broad Institute Genome Sequencing Center for Infectious Disease"/>
            <person name="Wu L."/>
            <person name="Ma J."/>
        </authorList>
    </citation>
    <scope>NUCLEOTIDE SEQUENCE [LARGE SCALE GENOMIC DNA]</scope>
    <source>
        <strain evidence="3">TISTR 1827</strain>
    </source>
</reference>
<evidence type="ECO:0000313" key="3">
    <source>
        <dbReference type="Proteomes" id="UP001597493"/>
    </source>
</evidence>
<gene>
    <name evidence="2" type="ORF">ACFSW5_22545</name>
</gene>
<dbReference type="RefSeq" id="WP_379278334.1">
    <property type="nucleotide sequence ID" value="NZ_JBHUGT010000045.1"/>
</dbReference>